<protein>
    <submittedName>
        <fullName evidence="2">Uncharacterized protein</fullName>
    </submittedName>
</protein>
<name>A0ABU0IK11_9CAUL</name>
<proteinExistence type="predicted"/>
<comment type="caution">
    <text evidence="2">The sequence shown here is derived from an EMBL/GenBank/DDBJ whole genome shotgun (WGS) entry which is preliminary data.</text>
</comment>
<feature type="chain" id="PRO_5046982224" evidence="1">
    <location>
        <begin position="23"/>
        <end position="236"/>
    </location>
</feature>
<dbReference type="EMBL" id="JAUSVS010000001">
    <property type="protein sequence ID" value="MDQ0462351.1"/>
    <property type="molecule type" value="Genomic_DNA"/>
</dbReference>
<dbReference type="RefSeq" id="WP_307344589.1">
    <property type="nucleotide sequence ID" value="NZ_JAUSVS010000001.1"/>
</dbReference>
<feature type="signal peptide" evidence="1">
    <location>
        <begin position="1"/>
        <end position="22"/>
    </location>
</feature>
<organism evidence="2 3">
    <name type="scientific">Caulobacter ginsengisoli</name>
    <dbReference type="NCBI Taxonomy" id="400775"/>
    <lineage>
        <taxon>Bacteria</taxon>
        <taxon>Pseudomonadati</taxon>
        <taxon>Pseudomonadota</taxon>
        <taxon>Alphaproteobacteria</taxon>
        <taxon>Caulobacterales</taxon>
        <taxon>Caulobacteraceae</taxon>
        <taxon>Caulobacter</taxon>
    </lineage>
</organism>
<evidence type="ECO:0000256" key="1">
    <source>
        <dbReference type="SAM" id="SignalP"/>
    </source>
</evidence>
<reference evidence="2 3" key="1">
    <citation type="submission" date="2023-07" db="EMBL/GenBank/DDBJ databases">
        <title>Genomic Encyclopedia of Type Strains, Phase IV (KMG-IV): sequencing the most valuable type-strain genomes for metagenomic binning, comparative biology and taxonomic classification.</title>
        <authorList>
            <person name="Goeker M."/>
        </authorList>
    </citation>
    <scope>NUCLEOTIDE SEQUENCE [LARGE SCALE GENOMIC DNA]</scope>
    <source>
        <strain evidence="2 3">DSM 18695</strain>
    </source>
</reference>
<accession>A0ABU0IK11</accession>
<evidence type="ECO:0000313" key="2">
    <source>
        <dbReference type="EMBL" id="MDQ0462351.1"/>
    </source>
</evidence>
<evidence type="ECO:0000313" key="3">
    <source>
        <dbReference type="Proteomes" id="UP001228905"/>
    </source>
</evidence>
<dbReference type="Proteomes" id="UP001228905">
    <property type="component" value="Unassembled WGS sequence"/>
</dbReference>
<sequence>MTIRKTLAAATAAVFFAGSALAQTPEAPPAAAAPAVPVAPAPPSPEEVAKARAIAEAVIGRLNISDLFENATDDAIPTIRHKASGMSCWVGADTNAEDVKIFDGLPRGDDVGCSDNIVEITRSLYATRYPQRPTAEQIVASSIQAMKQNFKRMKPYEGPGVSLMREDTGDLPKVTTARFTAVLNGQKVYTRTSAVVIGDWVFAQRVTAPEERAMAAEIMAELQLVMLLISVDGKQL</sequence>
<gene>
    <name evidence="2" type="ORF">QO010_000099</name>
</gene>
<keyword evidence="3" id="KW-1185">Reference proteome</keyword>
<keyword evidence="1" id="KW-0732">Signal</keyword>